<feature type="transmembrane region" description="Helical" evidence="1">
    <location>
        <begin position="337"/>
        <end position="357"/>
    </location>
</feature>
<evidence type="ECO:0000313" key="5">
    <source>
        <dbReference type="Proteomes" id="UP000829354"/>
    </source>
</evidence>
<evidence type="ECO:0000256" key="1">
    <source>
        <dbReference type="SAM" id="Phobius"/>
    </source>
</evidence>
<dbReference type="InterPro" id="IPR002656">
    <property type="entry name" value="Acyl_transf_3_dom"/>
</dbReference>
<feature type="domain" description="Acyltransferase 3" evidence="2">
    <location>
        <begin position="14"/>
        <end position="353"/>
    </location>
</feature>
<dbReference type="InterPro" id="IPR043968">
    <property type="entry name" value="SGNH"/>
</dbReference>
<feature type="transmembrane region" description="Helical" evidence="1">
    <location>
        <begin position="306"/>
        <end position="325"/>
    </location>
</feature>
<dbReference type="Pfam" id="PF01757">
    <property type="entry name" value="Acyl_transf_3"/>
    <property type="match status" value="1"/>
</dbReference>
<feature type="transmembrane region" description="Helical" evidence="1">
    <location>
        <begin position="252"/>
        <end position="273"/>
    </location>
</feature>
<dbReference type="PANTHER" id="PTHR23028">
    <property type="entry name" value="ACETYLTRANSFERASE"/>
    <property type="match status" value="1"/>
</dbReference>
<keyword evidence="1" id="KW-0472">Membrane</keyword>
<reference evidence="4 5" key="1">
    <citation type="submission" date="2022-04" db="EMBL/GenBank/DDBJ databases">
        <title>Chromosome-level reference genomes for two strains of Caenorhabditis briggsae: an improved platform for comparative genomics.</title>
        <authorList>
            <person name="Stevens L."/>
            <person name="Andersen E."/>
        </authorList>
    </citation>
    <scope>NUCLEOTIDE SEQUENCE [LARGE SCALE GENOMIC DNA]</scope>
    <source>
        <strain evidence="4">VX34</strain>
        <tissue evidence="4">Whole-organism</tissue>
    </source>
</reference>
<protein>
    <recommendedName>
        <fullName evidence="6">Acyl_transf_3 domain-containing protein</fullName>
    </recommendedName>
</protein>
<feature type="transmembrane region" description="Helical" evidence="1">
    <location>
        <begin position="80"/>
        <end position="100"/>
    </location>
</feature>
<dbReference type="AlphaFoldDB" id="A0AAE9JGH4"/>
<feature type="transmembrane region" description="Helical" evidence="1">
    <location>
        <begin position="279"/>
        <end position="297"/>
    </location>
</feature>
<evidence type="ECO:0000259" key="3">
    <source>
        <dbReference type="Pfam" id="PF19040"/>
    </source>
</evidence>
<evidence type="ECO:0000313" key="4">
    <source>
        <dbReference type="EMBL" id="UMM27665.1"/>
    </source>
</evidence>
<proteinExistence type="predicted"/>
<keyword evidence="1" id="KW-0812">Transmembrane</keyword>
<feature type="transmembrane region" description="Helical" evidence="1">
    <location>
        <begin position="145"/>
        <end position="166"/>
    </location>
</feature>
<organism evidence="4 5">
    <name type="scientific">Caenorhabditis briggsae</name>
    <dbReference type="NCBI Taxonomy" id="6238"/>
    <lineage>
        <taxon>Eukaryota</taxon>
        <taxon>Metazoa</taxon>
        <taxon>Ecdysozoa</taxon>
        <taxon>Nematoda</taxon>
        <taxon>Chromadorea</taxon>
        <taxon>Rhabditida</taxon>
        <taxon>Rhabditina</taxon>
        <taxon>Rhabditomorpha</taxon>
        <taxon>Rhabditoidea</taxon>
        <taxon>Rhabditidae</taxon>
        <taxon>Peloderinae</taxon>
        <taxon>Caenorhabditis</taxon>
    </lineage>
</organism>
<feature type="transmembrane region" description="Helical" evidence="1">
    <location>
        <begin position="195"/>
        <end position="216"/>
    </location>
</feature>
<keyword evidence="5" id="KW-1185">Reference proteome</keyword>
<dbReference type="InterPro" id="IPR050879">
    <property type="entry name" value="Acyltransferase_3"/>
</dbReference>
<feature type="transmembrane region" description="Helical" evidence="1">
    <location>
        <begin position="369"/>
        <end position="386"/>
    </location>
</feature>
<evidence type="ECO:0008006" key="6">
    <source>
        <dbReference type="Google" id="ProtNLM"/>
    </source>
</evidence>
<dbReference type="EMBL" id="CP092623">
    <property type="protein sequence ID" value="UMM27665.1"/>
    <property type="molecule type" value="Genomic_DNA"/>
</dbReference>
<keyword evidence="1" id="KW-1133">Transmembrane helix</keyword>
<dbReference type="GO" id="GO:0016747">
    <property type="term" value="F:acyltransferase activity, transferring groups other than amino-acyl groups"/>
    <property type="evidence" value="ECO:0007669"/>
    <property type="project" value="InterPro"/>
</dbReference>
<sequence>MTAIRNQKKSKRDDLQGIRGLAILAVLGFHFYPNQFPNGYLGVDQFFVLSGFLMCMLLTKSQELPIFSSFIQFYTRRFKRILPLYFLIILCTVVALYTVFPTAAILQNQMSAGKALIFTSNRAHTEDEDYFEKLAVAMDLFTHTWSLSVEIQFYFIVPFIFLIGLQLKGASRYIYYACLSILSFTFHAASPTSVAFNSVFARIWQFSVGMMAYFMADSQKRNTILYKSLGNMEKEAEKVLEDGRVMKREEGVGIIILVKHTVLIISMLVMLIPVELTPLPVRLFITIFTGILIVLDVEDAVLTFQFLIYIGDISYALYLIHWPIYAYAKLTYPGNTWILTSALIISILLAMLVHQTYERWYLRQSNNMIATLVIILFSSNAFFFIYRDQIQENVDRTMNNAVSSDGKYPRFDGWTPNMTLDDAQKMNSHWNRYDINDPKLRESGCVHKFPNKNWCEYPGNGTEYKIAILGSSYARNHYKLIIQECRNRAKAFTTADVMGCEPIAAPHIPVDNGRAFAKTWSPTCANHLIVFVDFINTTQPDYAFIMSRFFAVAEPYNNGPDNLNNDTVYLEMKSQLKKMLPNIKKKLFILDSFPRIQTKEVGKIAEEMKKGNKKMEDINKSLYDPFHYERGRHRYAELVKNECGPKCELIDYVDAFWNKTMNAFQYFDSNGFTYFTSINHVSAHGLEHVRPIYNKICSGL</sequence>
<accession>A0AAE9JGH4</accession>
<dbReference type="Proteomes" id="UP000829354">
    <property type="component" value="Chromosome IV"/>
</dbReference>
<feature type="transmembrane region" description="Helical" evidence="1">
    <location>
        <begin position="173"/>
        <end position="189"/>
    </location>
</feature>
<gene>
    <name evidence="4" type="ORF">L5515_010864</name>
</gene>
<evidence type="ECO:0000259" key="2">
    <source>
        <dbReference type="Pfam" id="PF01757"/>
    </source>
</evidence>
<dbReference type="Pfam" id="PF19040">
    <property type="entry name" value="SGNH"/>
    <property type="match status" value="1"/>
</dbReference>
<feature type="domain" description="SGNH" evidence="3">
    <location>
        <begin position="445"/>
        <end position="694"/>
    </location>
</feature>
<feature type="transmembrane region" description="Helical" evidence="1">
    <location>
        <begin position="15"/>
        <end position="33"/>
    </location>
</feature>
<dbReference type="PANTHER" id="PTHR23028:SF118">
    <property type="entry name" value="ACYL_TRANSF_3 DOMAIN-CONTAINING PROTEIN"/>
    <property type="match status" value="1"/>
</dbReference>
<name>A0AAE9JGH4_CAEBR</name>